<keyword evidence="4" id="KW-1185">Reference proteome</keyword>
<dbReference type="PANTHER" id="PTHR33667">
    <property type="entry name" value="SI:DKEY-57N24.6"/>
    <property type="match status" value="1"/>
</dbReference>
<accession>A0ABD3URF1</accession>
<protein>
    <recommendedName>
        <fullName evidence="2">DUF4550 domain-containing protein</fullName>
    </recommendedName>
</protein>
<feature type="compositionally biased region" description="Basic and acidic residues" evidence="1">
    <location>
        <begin position="268"/>
        <end position="277"/>
    </location>
</feature>
<dbReference type="EMBL" id="JBJQND010000015">
    <property type="protein sequence ID" value="KAL3851655.1"/>
    <property type="molecule type" value="Genomic_DNA"/>
</dbReference>
<dbReference type="PANTHER" id="PTHR33667:SF7">
    <property type="entry name" value="RIKEN CDNA 1810020O05 GENE"/>
    <property type="match status" value="1"/>
</dbReference>
<evidence type="ECO:0000313" key="3">
    <source>
        <dbReference type="EMBL" id="KAL3851655.1"/>
    </source>
</evidence>
<dbReference type="InterPro" id="IPR027876">
    <property type="entry name" value="DUF4550"/>
</dbReference>
<organism evidence="3 4">
    <name type="scientific">Sinanodonta woodiana</name>
    <name type="common">Chinese pond mussel</name>
    <name type="synonym">Anodonta woodiana</name>
    <dbReference type="NCBI Taxonomy" id="1069815"/>
    <lineage>
        <taxon>Eukaryota</taxon>
        <taxon>Metazoa</taxon>
        <taxon>Spiralia</taxon>
        <taxon>Lophotrochozoa</taxon>
        <taxon>Mollusca</taxon>
        <taxon>Bivalvia</taxon>
        <taxon>Autobranchia</taxon>
        <taxon>Heteroconchia</taxon>
        <taxon>Palaeoheterodonta</taxon>
        <taxon>Unionida</taxon>
        <taxon>Unionoidea</taxon>
        <taxon>Unionidae</taxon>
        <taxon>Unioninae</taxon>
        <taxon>Sinanodonta</taxon>
    </lineage>
</organism>
<evidence type="ECO:0000256" key="1">
    <source>
        <dbReference type="SAM" id="MobiDB-lite"/>
    </source>
</evidence>
<dbReference type="Proteomes" id="UP001634394">
    <property type="component" value="Unassembled WGS sequence"/>
</dbReference>
<evidence type="ECO:0000313" key="4">
    <source>
        <dbReference type="Proteomes" id="UP001634394"/>
    </source>
</evidence>
<feature type="compositionally biased region" description="Polar residues" evidence="1">
    <location>
        <begin position="1268"/>
        <end position="1280"/>
    </location>
</feature>
<reference evidence="3 4" key="1">
    <citation type="submission" date="2024-11" db="EMBL/GenBank/DDBJ databases">
        <title>Chromosome-level genome assembly of the freshwater bivalve Anodonta woodiana.</title>
        <authorList>
            <person name="Chen X."/>
        </authorList>
    </citation>
    <scope>NUCLEOTIDE SEQUENCE [LARGE SCALE GENOMIC DNA]</scope>
    <source>
        <strain evidence="3">MN2024</strain>
        <tissue evidence="3">Gills</tissue>
    </source>
</reference>
<feature type="region of interest" description="Disordered" evidence="1">
    <location>
        <begin position="1268"/>
        <end position="1300"/>
    </location>
</feature>
<proteinExistence type="predicted"/>
<feature type="domain" description="DUF4550" evidence="2">
    <location>
        <begin position="34"/>
        <end position="128"/>
    </location>
</feature>
<feature type="region of interest" description="Disordered" evidence="1">
    <location>
        <begin position="196"/>
        <end position="334"/>
    </location>
</feature>
<comment type="caution">
    <text evidence="3">The sequence shown here is derived from an EMBL/GenBank/DDBJ whole genome shotgun (WGS) entry which is preliminary data.</text>
</comment>
<feature type="compositionally biased region" description="Polar residues" evidence="1">
    <location>
        <begin position="279"/>
        <end position="297"/>
    </location>
</feature>
<name>A0ABD3URF1_SINWO</name>
<gene>
    <name evidence="3" type="ORF">ACJMK2_015384</name>
</gene>
<sequence>MLNTHIQLMEDETSEPKDSLKRKKNVYEAPRPQSYYHIEYYLVADSDEVMKTDLVTYSMACKIYPERHDARMVATWQERDVTWVAWSHCHRFRVDKEMLLKMFTHTVEVRIWDTKDKLSTRAKFDRPKIFKFPLAKPGEESEEGGVKGTVSWQFNEFTEMQPKKAREVRSLPTEITFVKSETGPKRKGIQVVAADEVKGVPSGEQNAESQASVGKSGEGGSSGTPHALVAVPVKDAGSIDGRSSFSRLGRLAGRDETPGSAPLGAESRGSKSSDHPSKRSNVPSQGSKSKGGATSETPVKRAPAKSAESVSGSNKALAVSKETLMPARRRSRKQDAITQMNIEYTKKFGICVIPVRLGILFTGAQTVTNRLEQPVAGVEDAFVTIQLDGPLMSEKLHRELNPLIIKIQSVTNLPEMPVSLETLKQKCLPVHCKYTFLQQEAYTSLSRTHAKNVYFDDINVILTGTLEKSELRQFLNGPPLEVEIHDRDRKPSEVKLKASLFGDDLEDEKISNVGTVAGRRTLHNPFKDRGKPWDPFGIAKLNLSDLLLGQRYMYLKIPVYNCPIPDYFGEGDNSGGKLMGIAGAVDGPVDSPFAVGHYMQAHTMLKVKVEIAYPLTTLENVKYKEQIPSTNECPFGRIVFKFDYKNVVFLNKLQTLVTKINARALELDDMPQHVIDAALSTYKLSSTQQESRTLDIVTGFQVLDGTMHLFILEGLRDKAVDEIWEGLPQPENSDVKVLFNSNLTFSKRLYGSLDVDLCRVKLHEPLEDIVRQPLLYVRDMVPKPCFEGLIKLFQIVKATKVTDVVRNDLFPTADMVVSVSKEFGVPFTTEDFEELQSKDEKSEPKTNMTVAREKSMIEYNSRTWKPLDNMNMEYMEKLMNRQKGSQVNFKLENISEVKNKSEIIKTQKELHKTPTVKADVQVAHNYSTQYLNSTDMAKEKLRQMLAKDPTTRHTYCQDYHHSMTVVPVNMEKLKKEAAEKSQARWKTEQGWIYPGMKTMLEANVHPKKPYSAKIEELRTRWRENILHVGLLQPPLDRDKFSWDQRQQDFEIYQRPHSHFGHNEPITIHLSGQKLKQEQLDAFRKEYDVWKSKIVVNDARQYYHRCLPETELREQGHHASNQIAKLKDLLKDAPQKLSLRKPGMRLNEVPPLNVVLNPSVDTVARLAGEPLLPAVEGEGKDNNKGFKPGPFEEYSWNLERNKVPAIDYEHHKFEDTKGHDFNVYHKDRSKFWKTPIVPLTDEERDNHLFWIPEDPKKFRALPELNHPKSTSAEFMQPQPSQEIFPPKPTVMPSFEDSTQSKPSIMTETLAIAAQNDTKRQLESVVN</sequence>
<feature type="region of interest" description="Disordered" evidence="1">
    <location>
        <begin position="1"/>
        <end position="22"/>
    </location>
</feature>
<evidence type="ECO:0000259" key="2">
    <source>
        <dbReference type="Pfam" id="PF15084"/>
    </source>
</evidence>
<dbReference type="Pfam" id="PF15084">
    <property type="entry name" value="DUF4550"/>
    <property type="match status" value="1"/>
</dbReference>